<protein>
    <submittedName>
        <fullName evidence="2">Cement protein 113k</fullName>
    </submittedName>
</protein>
<dbReference type="AlphaFoldDB" id="A0A516EL83"/>
<name>A0A516EL83_MEGVO</name>
<feature type="chain" id="PRO_5022222363" evidence="1">
    <location>
        <begin position="17"/>
        <end position="995"/>
    </location>
</feature>
<proteinExistence type="evidence at transcript level"/>
<organism evidence="2">
    <name type="scientific">Megabalanus volcano</name>
    <name type="common">Japanese megabalanine barnacle</name>
    <dbReference type="NCBI Taxonomy" id="266495"/>
    <lineage>
        <taxon>Eukaryota</taxon>
        <taxon>Metazoa</taxon>
        <taxon>Ecdysozoa</taxon>
        <taxon>Arthropoda</taxon>
        <taxon>Crustacea</taxon>
        <taxon>Multicrustacea</taxon>
        <taxon>Cirripedia</taxon>
        <taxon>Thoracica</taxon>
        <taxon>Thoracicalcarea</taxon>
        <taxon>Balanomorpha</taxon>
        <taxon>Balanoidea</taxon>
        <taxon>Balanidae</taxon>
        <taxon>Megabalaninae</taxon>
        <taxon>Megabalanus</taxon>
    </lineage>
</organism>
<accession>A0A516EL83</accession>
<reference evidence="2" key="1">
    <citation type="submission" date="2018-12" db="EMBL/GenBank/DDBJ databases">
        <title>Insights into the synthesis, secretion and curing of cyprid barnacle adhesive through transcriptomic and proteomic analysis of the cement gland.</title>
        <authorList>
            <person name="Yan G."/>
            <person name="He L."/>
        </authorList>
    </citation>
    <scope>NUCLEOTIDE SEQUENCE</scope>
</reference>
<keyword evidence="1" id="KW-0732">Signal</keyword>
<evidence type="ECO:0000256" key="1">
    <source>
        <dbReference type="SAM" id="SignalP"/>
    </source>
</evidence>
<sequence>MMRLSLVAVLLLAASASRHRPSFARRGCGCLRSPVAADLDDEEIAMMRGYVKDRGVKHYESLSDISLKAIFRNKLINNFPDEVPATRDGLLQVITESFGSLTDSVVPSVAQCGQIAGYLKKSVPALAGAGVNIDLRSLVSSAAVLLHQRGVLVSTEELNIFLKYGLINYLKSTAYQPSYSMLRQLIVALDYLDNDLPIILDYEELIAVRLAVKKKFDTSVDIFKNRYQLAIQSYKANRNLLLASFRTLAYRGPKYEIYLQQVIRETIKIFPSISAATVRRVFNSLQLSNTGSGMGSPKDLLAMITVPSLDASLRSITRLYANNLYRKLPACYVGQKIEVQEMYFLFLVSILSQGIQPLNQVATYELFIYHSTSYFQSSCSYSVDDYFLFISRVVRSNIALGSKHFKIISFDHSVVIENILVPEPWKSIYEEGRDTIIKRLVGLQGSSDQITKRLIEGGGEKDYVKNIVDLKPTITAGPVPTYDAFEYQNVLLSSQHMQRVALELAKRFEGLKEPSFQLPLLRILVRANLITDTGDKAAAAFLRLFQGLPKFSRPSSLSYIMTQLSAYRLQATEAQIKAALDQFFVATKCLGYVIPQQQIPSIFVATVGQYLSTLPTIPKQPFDYNFLEFLRYRLTSILQQLSAVGRQSVIDDYALYEIFSVFGRTRLSLSAKRMIIKYIREYGILPKEAQVVQYQNLMKSMMSKCSVSSLILSERQLTTIKSNLYKSHGIKIELSVLIDINYMAYFAVCQSGGSITVMYKYLYQSIISYSLTVCKPRYHSAEFFRILIEQTKPSQIKIQPKLPVSRLPIVQYRGAPKRPCYIIPGTILYKEQLRQLVTIIQPRFAFVSMSNIRSIVAHTILILRARYSITQENCYGHLTKYYSSLPINALGAFDSYKLLQTLGVRPKRAAISSVGIQSAMAELYMHMRHLQMPFPSDNDVRIAVLRNCLSAYSSKGMYRSVPFGRRFYGFLKYYLPKRRSAPNKRCVRYQKSFRC</sequence>
<dbReference type="EMBL" id="MK336236">
    <property type="protein sequence ID" value="QDO67068.1"/>
    <property type="molecule type" value="mRNA"/>
</dbReference>
<feature type="signal peptide" evidence="1">
    <location>
        <begin position="1"/>
        <end position="16"/>
    </location>
</feature>
<evidence type="ECO:0000313" key="2">
    <source>
        <dbReference type="EMBL" id="QDO67068.1"/>
    </source>
</evidence>